<evidence type="ECO:0000256" key="7">
    <source>
        <dbReference type="ARBA" id="ARBA00034808"/>
    </source>
</evidence>
<keyword evidence="5" id="KW-0413">Isomerase</keyword>
<dbReference type="SUPFAM" id="SSF52540">
    <property type="entry name" value="P-loop containing nucleoside triphosphate hydrolases"/>
    <property type="match status" value="1"/>
</dbReference>
<evidence type="ECO:0000256" key="2">
    <source>
        <dbReference type="ARBA" id="ARBA00022801"/>
    </source>
</evidence>
<dbReference type="PANTHER" id="PTHR11070:SF45">
    <property type="entry name" value="DNA 3'-5' HELICASE"/>
    <property type="match status" value="1"/>
</dbReference>
<comment type="caution">
    <text evidence="11">The sequence shown here is derived from an EMBL/GenBank/DDBJ whole genome shotgun (WGS) entry which is preliminary data.</text>
</comment>
<evidence type="ECO:0000259" key="10">
    <source>
        <dbReference type="PROSITE" id="PS51198"/>
    </source>
</evidence>
<evidence type="ECO:0000256" key="6">
    <source>
        <dbReference type="ARBA" id="ARBA00034617"/>
    </source>
</evidence>
<dbReference type="PANTHER" id="PTHR11070">
    <property type="entry name" value="UVRD / RECB / PCRA DNA HELICASE FAMILY MEMBER"/>
    <property type="match status" value="1"/>
</dbReference>
<evidence type="ECO:0000256" key="5">
    <source>
        <dbReference type="ARBA" id="ARBA00023235"/>
    </source>
</evidence>
<organism evidence="11 12">
    <name type="scientific">Clostridium cochlearium</name>
    <dbReference type="NCBI Taxonomy" id="1494"/>
    <lineage>
        <taxon>Bacteria</taxon>
        <taxon>Bacillati</taxon>
        <taxon>Bacillota</taxon>
        <taxon>Clostridia</taxon>
        <taxon>Eubacteriales</taxon>
        <taxon>Clostridiaceae</taxon>
        <taxon>Clostridium</taxon>
    </lineage>
</organism>
<dbReference type="Gene3D" id="3.40.50.300">
    <property type="entry name" value="P-loop containing nucleotide triphosphate hydrolases"/>
    <property type="match status" value="3"/>
</dbReference>
<dbReference type="InterPro" id="IPR014016">
    <property type="entry name" value="UvrD-like_ATP-bd"/>
</dbReference>
<dbReference type="InterPro" id="IPR014017">
    <property type="entry name" value="DNA_helicase_UvrD-like_C"/>
</dbReference>
<keyword evidence="4 9" id="KW-0067">ATP-binding</keyword>
<protein>
    <recommendedName>
        <fullName evidence="7">DNA 3'-5' helicase</fullName>
        <ecNumber evidence="7">5.6.2.4</ecNumber>
    </recommendedName>
</protein>
<dbReference type="EC" id="5.6.2.4" evidence="7"/>
<evidence type="ECO:0000256" key="4">
    <source>
        <dbReference type="ARBA" id="ARBA00022840"/>
    </source>
</evidence>
<dbReference type="Proteomes" id="UP000198811">
    <property type="component" value="Unassembled WGS sequence"/>
</dbReference>
<dbReference type="RefSeq" id="WP_089866643.1">
    <property type="nucleotide sequence ID" value="NZ_FNGL01000014.1"/>
</dbReference>
<dbReference type="Pfam" id="PF13361">
    <property type="entry name" value="UvrD_C"/>
    <property type="match status" value="2"/>
</dbReference>
<feature type="domain" description="UvrD-like helicase ATP-binding" evidence="10">
    <location>
        <begin position="30"/>
        <end position="334"/>
    </location>
</feature>
<proteinExistence type="predicted"/>
<accession>A0ABY0QMF6</accession>
<name>A0ABY0QMF6_CLOCO</name>
<keyword evidence="3 9" id="KW-0347">Helicase</keyword>
<feature type="binding site" evidence="9">
    <location>
        <begin position="51"/>
        <end position="58"/>
    </location>
    <ligand>
        <name>ATP</name>
        <dbReference type="ChEBI" id="CHEBI:30616"/>
    </ligand>
</feature>
<evidence type="ECO:0000256" key="3">
    <source>
        <dbReference type="ARBA" id="ARBA00022806"/>
    </source>
</evidence>
<reference evidence="11 12" key="1">
    <citation type="submission" date="2016-10" db="EMBL/GenBank/DDBJ databases">
        <authorList>
            <person name="Varghese N."/>
            <person name="Submissions S."/>
        </authorList>
    </citation>
    <scope>NUCLEOTIDE SEQUENCE [LARGE SCALE GENOMIC DNA]</scope>
    <source>
        <strain evidence="11 12">NLAE-zl-C224</strain>
    </source>
</reference>
<dbReference type="PROSITE" id="PS51198">
    <property type="entry name" value="UVRD_HELICASE_ATP_BIND"/>
    <property type="match status" value="1"/>
</dbReference>
<gene>
    <name evidence="11" type="ORF">SAMN05216497_11465</name>
</gene>
<evidence type="ECO:0000256" key="9">
    <source>
        <dbReference type="PROSITE-ProRule" id="PRU00560"/>
    </source>
</evidence>
<dbReference type="EMBL" id="FNGL01000014">
    <property type="protein sequence ID" value="SDL25960.1"/>
    <property type="molecule type" value="Genomic_DNA"/>
</dbReference>
<dbReference type="Pfam" id="PF00580">
    <property type="entry name" value="UvrD-helicase"/>
    <property type="match status" value="1"/>
</dbReference>
<sequence length="561" mass="66609">MALNEESIAFFNKLSKVWQNFNGYDFFKEIKLSPEQIRIIEHEDEQMFIGGFAGTGKSITLLYKFINTLIKEEEGKKILYVTFNNTLIEDTKKRLDTCKEYNENKTKHDIKICTFHQMASELLKKLRITNRSLAKLTVNRIEYYKGTAYRRIEGILYKYKEKSSPEYKQLSKSEKLYKTHDGSFIRDEIIWMKANGLIKKEDYLNTVRSGRSQSIRLTVAQRNTVFKIFQEYEKQLKTKFQNYLDLEDYALEIIKNYYMIDDSCKFDYIFVDEVQDLDPMQLKALCLLTKKSIVVSGDAKQKIYKKSPLTYEKIGLKIHEKGRHKILNKNYRSTAQIIKLANELKLTDTRDKYKEKYFVKEGDRPSIISFENETGAVNYVAKEVNKIFKKDVTKTIAIIHRDDLKPKTGHKSNRRILLEQKILTGFSDIDNYSKRFKHTGEKQIFYTNPYDVKGLEFDVVFILDFNHRYYPHREEIRKIREENEGKDQSLINKDIEEFINREKRLFYVAMTRAKSQLYIIANGCRRESQISNFILDFDYKDYTNKGFTKKNIEMIRCLYSS</sequence>
<comment type="catalytic activity">
    <reaction evidence="6">
        <text>Couples ATP hydrolysis with the unwinding of duplex DNA by translocating in the 3'-5' direction.</text>
        <dbReference type="EC" id="5.6.2.4"/>
    </reaction>
</comment>
<comment type="catalytic activity">
    <reaction evidence="8">
        <text>ATP + H2O = ADP + phosphate + H(+)</text>
        <dbReference type="Rhea" id="RHEA:13065"/>
        <dbReference type="ChEBI" id="CHEBI:15377"/>
        <dbReference type="ChEBI" id="CHEBI:15378"/>
        <dbReference type="ChEBI" id="CHEBI:30616"/>
        <dbReference type="ChEBI" id="CHEBI:43474"/>
        <dbReference type="ChEBI" id="CHEBI:456216"/>
        <dbReference type="EC" id="5.6.2.4"/>
    </reaction>
</comment>
<evidence type="ECO:0000313" key="11">
    <source>
        <dbReference type="EMBL" id="SDL25960.1"/>
    </source>
</evidence>
<evidence type="ECO:0000256" key="8">
    <source>
        <dbReference type="ARBA" id="ARBA00048988"/>
    </source>
</evidence>
<dbReference type="InterPro" id="IPR000212">
    <property type="entry name" value="DNA_helicase_UvrD/REP"/>
</dbReference>
<dbReference type="GeneID" id="70577224"/>
<evidence type="ECO:0000256" key="1">
    <source>
        <dbReference type="ARBA" id="ARBA00022741"/>
    </source>
</evidence>
<evidence type="ECO:0000313" key="12">
    <source>
        <dbReference type="Proteomes" id="UP000198811"/>
    </source>
</evidence>
<keyword evidence="12" id="KW-1185">Reference proteome</keyword>
<dbReference type="InterPro" id="IPR027417">
    <property type="entry name" value="P-loop_NTPase"/>
</dbReference>
<keyword evidence="2 9" id="KW-0378">Hydrolase</keyword>
<keyword evidence="1 9" id="KW-0547">Nucleotide-binding</keyword>